<dbReference type="InterPro" id="IPR043597">
    <property type="entry name" value="TPH_dom"/>
</dbReference>
<evidence type="ECO:0000256" key="16">
    <source>
        <dbReference type="ARBA" id="ARBA00023274"/>
    </source>
</evidence>
<sequence>MLAAQDVAAKCKDLGVTALHVKIRGTGGNKSRSPGPGAQSALRALARNGMKIGRIEDVTPIPSDSTRRKSGRRGRRLVERVTALRRAEESRVAELSRYSQQSRWLSNCAEKESMVDQAREANLKARQAAEEEQRKQLLEKQEARQRELASKEMERQMLDQLKKEKKEQDRHEREMQRICDTSEELKDLERQIKMAYIKKERAAQHQEALLLRKLEGDREQAMEELMEYNRQLDIRRQGERASERRKQLTAQKEVLQKQMLERELTLPTYHLNLLPPSTQEQHKKLKEEVSRDKKMVNDIINGIAKEDKMEQASRMKKVEETRELVARFQEERRLQKEAIEREQQQQEAEIQAYNEMLEKRKLEEEAEKKRVDEEKKLRWKRVVEETENQTQSKEEYDALRNLLWEEELEAKQRREEEEEIQMRMRRKEDLMEKNKAQIIAKKEMLERMEQEEKELVNRMMDKIAKDDEEELRKEESKRLLKQQFINEAKEQMFQKARLEEEEKESELKEEANLQEQAEYKERIINEAKKRLMEKYEEELKGFL</sequence>
<dbReference type="GO" id="GO:0003735">
    <property type="term" value="F:structural constituent of ribosome"/>
    <property type="evidence" value="ECO:0007669"/>
    <property type="project" value="InterPro"/>
</dbReference>
<feature type="domain" description="Trichohyalin-plectin-homology" evidence="19">
    <location>
        <begin position="178"/>
        <end position="542"/>
    </location>
</feature>
<evidence type="ECO:0000256" key="18">
    <source>
        <dbReference type="SAM" id="Coils"/>
    </source>
</evidence>
<evidence type="ECO:0000256" key="7">
    <source>
        <dbReference type="ARBA" id="ARBA00022490"/>
    </source>
</evidence>
<dbReference type="PANTHER" id="PTHR19265:SF0">
    <property type="entry name" value="MEIOSIS-SPECIFIC NUCLEAR STRUCTURAL PROTEIN 1"/>
    <property type="match status" value="1"/>
</dbReference>
<keyword evidence="12" id="KW-0206">Cytoskeleton</keyword>
<evidence type="ECO:0000256" key="2">
    <source>
        <dbReference type="ARBA" id="ARBA00004229"/>
    </source>
</evidence>
<evidence type="ECO:0000256" key="11">
    <source>
        <dbReference type="ARBA" id="ARBA00023069"/>
    </source>
</evidence>
<evidence type="ECO:0000256" key="5">
    <source>
        <dbReference type="ARBA" id="ARBA00009158"/>
    </source>
</evidence>
<dbReference type="EMBL" id="JATAAI010000006">
    <property type="protein sequence ID" value="KAK1745112.1"/>
    <property type="molecule type" value="Genomic_DNA"/>
</dbReference>
<evidence type="ECO:0000256" key="13">
    <source>
        <dbReference type="ARBA" id="ARBA00023242"/>
    </source>
</evidence>
<keyword evidence="15" id="KW-0966">Cell projection</keyword>
<evidence type="ECO:0000256" key="8">
    <source>
        <dbReference type="ARBA" id="ARBA00022846"/>
    </source>
</evidence>
<keyword evidence="16" id="KW-0687">Ribonucleoprotein</keyword>
<keyword evidence="7" id="KW-0963">Cytoplasm</keyword>
<gene>
    <name evidence="20" type="ORF">QTG54_004403</name>
</gene>
<name>A0AAD8YF85_9STRA</name>
<keyword evidence="14" id="KW-0469">Meiosis</keyword>
<dbReference type="GO" id="GO:0009507">
    <property type="term" value="C:chloroplast"/>
    <property type="evidence" value="ECO:0007669"/>
    <property type="project" value="UniProtKB-SubCell"/>
</dbReference>
<dbReference type="Gene3D" id="3.30.420.80">
    <property type="entry name" value="Ribosomal protein S11"/>
    <property type="match status" value="1"/>
</dbReference>
<dbReference type="Proteomes" id="UP001224775">
    <property type="component" value="Unassembled WGS sequence"/>
</dbReference>
<dbReference type="Pfam" id="PF00411">
    <property type="entry name" value="Ribosomal_S11"/>
    <property type="match status" value="1"/>
</dbReference>
<comment type="similarity">
    <text evidence="5">Belongs to the MNS1 family.</text>
</comment>
<reference evidence="20" key="1">
    <citation type="submission" date="2023-06" db="EMBL/GenBank/DDBJ databases">
        <title>Survivors Of The Sea: Transcriptome response of Skeletonema marinoi to long-term dormancy.</title>
        <authorList>
            <person name="Pinder M.I.M."/>
            <person name="Kourtchenko O."/>
            <person name="Robertson E.K."/>
            <person name="Larsson T."/>
            <person name="Maumus F."/>
            <person name="Osuna-Cruz C.M."/>
            <person name="Vancaester E."/>
            <person name="Stenow R."/>
            <person name="Vandepoele K."/>
            <person name="Ploug H."/>
            <person name="Bruchert V."/>
            <person name="Godhe A."/>
            <person name="Topel M."/>
        </authorList>
    </citation>
    <scope>NUCLEOTIDE SEQUENCE</scope>
    <source>
        <strain evidence="20">R05AC</strain>
    </source>
</reference>
<dbReference type="InterPro" id="IPR001971">
    <property type="entry name" value="Ribosomal_uS11"/>
</dbReference>
<dbReference type="GO" id="GO:0005840">
    <property type="term" value="C:ribosome"/>
    <property type="evidence" value="ECO:0007669"/>
    <property type="project" value="UniProtKB-KW"/>
</dbReference>
<dbReference type="GO" id="GO:0006412">
    <property type="term" value="P:translation"/>
    <property type="evidence" value="ECO:0007669"/>
    <property type="project" value="InterPro"/>
</dbReference>
<proteinExistence type="inferred from homology"/>
<evidence type="ECO:0000256" key="10">
    <source>
        <dbReference type="ARBA" id="ARBA00023054"/>
    </source>
</evidence>
<evidence type="ECO:0000256" key="9">
    <source>
        <dbReference type="ARBA" id="ARBA00022980"/>
    </source>
</evidence>
<keyword evidence="13" id="KW-0539">Nucleus</keyword>
<feature type="coiled-coil region" evidence="18">
    <location>
        <begin position="111"/>
        <end position="258"/>
    </location>
</feature>
<dbReference type="Pfam" id="PF13868">
    <property type="entry name" value="TPH"/>
    <property type="match status" value="1"/>
</dbReference>
<evidence type="ECO:0000259" key="19">
    <source>
        <dbReference type="Pfam" id="PF13868"/>
    </source>
</evidence>
<keyword evidence="11" id="KW-0969">Cilium</keyword>
<feature type="coiled-coil region" evidence="18">
    <location>
        <begin position="401"/>
        <end position="530"/>
    </location>
</feature>
<evidence type="ECO:0000256" key="4">
    <source>
        <dbReference type="ARBA" id="ARBA00006194"/>
    </source>
</evidence>
<comment type="subcellular location">
    <subcellularLocation>
        <location evidence="3">Cytoplasm</location>
        <location evidence="3">Cytoskeleton</location>
        <location evidence="3">Flagellum axoneme</location>
    </subcellularLocation>
    <subcellularLocation>
        <location evidence="1">Nucleus</location>
    </subcellularLocation>
    <subcellularLocation>
        <location evidence="2">Plastid</location>
        <location evidence="2">Chloroplast</location>
    </subcellularLocation>
</comment>
<dbReference type="InterPro" id="IPR026504">
    <property type="entry name" value="MNS1"/>
</dbReference>
<keyword evidence="10 18" id="KW-0175">Coiled coil</keyword>
<keyword evidence="9" id="KW-0689">Ribosomal protein</keyword>
<dbReference type="AlphaFoldDB" id="A0AAD8YF85"/>
<dbReference type="PANTHER" id="PTHR19265">
    <property type="entry name" value="MEIOSIS-SPECIFIC NUCLEAR STRUCTURAL PROTEIN 1"/>
    <property type="match status" value="1"/>
</dbReference>
<evidence type="ECO:0000256" key="17">
    <source>
        <dbReference type="ARBA" id="ARBA00046114"/>
    </source>
</evidence>
<evidence type="ECO:0000256" key="14">
    <source>
        <dbReference type="ARBA" id="ARBA00023254"/>
    </source>
</evidence>
<evidence type="ECO:0000256" key="3">
    <source>
        <dbReference type="ARBA" id="ARBA00004611"/>
    </source>
</evidence>
<keyword evidence="21" id="KW-1185">Reference proteome</keyword>
<keyword evidence="8" id="KW-0282">Flagellum</keyword>
<feature type="coiled-coil region" evidence="18">
    <location>
        <begin position="318"/>
        <end position="374"/>
    </location>
</feature>
<comment type="function">
    <text evidence="17">Microtubule inner protein (MIP) part of the dynein-decorated doublet microtubules (DMTs) in cilia axoneme, which is required for motile cilia beating. May play a role in the control of meiotic division and germ cell differentiation through regulation of pairing and recombination during meiosis. Required for sperm flagella assembly. May play a role in the assembly and function of the outer dynein arm-docking complex (ODA-DC). ODA-DC mediates outer dynein arms (ODA) binding onto the axonemal doublet microtubules.</text>
</comment>
<accession>A0AAD8YF85</accession>
<organism evidence="20 21">
    <name type="scientific">Skeletonema marinoi</name>
    <dbReference type="NCBI Taxonomy" id="267567"/>
    <lineage>
        <taxon>Eukaryota</taxon>
        <taxon>Sar</taxon>
        <taxon>Stramenopiles</taxon>
        <taxon>Ochrophyta</taxon>
        <taxon>Bacillariophyta</taxon>
        <taxon>Coscinodiscophyceae</taxon>
        <taxon>Thalassiosirophycidae</taxon>
        <taxon>Thalassiosirales</taxon>
        <taxon>Skeletonemataceae</taxon>
        <taxon>Skeletonema</taxon>
        <taxon>Skeletonema marinoi-dohrnii complex</taxon>
    </lineage>
</organism>
<dbReference type="InterPro" id="IPR036967">
    <property type="entry name" value="Ribosomal_uS11_sf"/>
</dbReference>
<protein>
    <recommendedName>
        <fullName evidence="6">Meiosis-specific nuclear structural protein 1</fullName>
    </recommendedName>
</protein>
<comment type="caution">
    <text evidence="20">The sequence shown here is derived from an EMBL/GenBank/DDBJ whole genome shotgun (WGS) entry which is preliminary data.</text>
</comment>
<dbReference type="GO" id="GO:0005634">
    <property type="term" value="C:nucleus"/>
    <property type="evidence" value="ECO:0007669"/>
    <property type="project" value="UniProtKB-SubCell"/>
</dbReference>
<evidence type="ECO:0000256" key="1">
    <source>
        <dbReference type="ARBA" id="ARBA00004123"/>
    </source>
</evidence>
<evidence type="ECO:0000313" key="20">
    <source>
        <dbReference type="EMBL" id="KAK1745112.1"/>
    </source>
</evidence>
<evidence type="ECO:0000256" key="12">
    <source>
        <dbReference type="ARBA" id="ARBA00023212"/>
    </source>
</evidence>
<dbReference type="SUPFAM" id="SSF53137">
    <property type="entry name" value="Translational machinery components"/>
    <property type="match status" value="1"/>
</dbReference>
<evidence type="ECO:0000256" key="6">
    <source>
        <dbReference type="ARBA" id="ARBA00014813"/>
    </source>
</evidence>
<evidence type="ECO:0000313" key="21">
    <source>
        <dbReference type="Proteomes" id="UP001224775"/>
    </source>
</evidence>
<evidence type="ECO:0000256" key="15">
    <source>
        <dbReference type="ARBA" id="ARBA00023273"/>
    </source>
</evidence>
<dbReference type="GO" id="GO:0051321">
    <property type="term" value="P:meiotic cell cycle"/>
    <property type="evidence" value="ECO:0007669"/>
    <property type="project" value="UniProtKB-KW"/>
</dbReference>
<dbReference type="GO" id="GO:1990904">
    <property type="term" value="C:ribonucleoprotein complex"/>
    <property type="evidence" value="ECO:0007669"/>
    <property type="project" value="UniProtKB-KW"/>
</dbReference>
<comment type="similarity">
    <text evidence="4">Belongs to the universal ribosomal protein uS11 family.</text>
</comment>